<proteinExistence type="predicted"/>
<sequence length="718" mass="76655">MVIEVEHTSSPIQTVTMTQSSASTSGPKTSVFIKKPGFVIPKNKLSGSLVPLFRGPKKGDGDTLNEEASTQVQRKTKWGPDLTLDATVRKGRASAYQARINQISQQLTLGSLAMDYNQDSLSTSEFGGGKPSSHQLSQETLEMLEVERREIIGELLKLNPSYKAPPDYKPLLKEANVPIPIKEYPGYNFIGLIFGPANDTQKRLEKETGAKIRVYGTKADKGGKFEVTATDAKETVSSYEDLYVHISADTFEKIDAAVALIELLVTPVSVNPLSSSTTLTPIADDSVTADPTQSMPSSFKAPALANQGIAQPFAGLLPTQTQGDMPQYPQAWFSPGPTQTPLFPHSGIVPPINSSAPLPGNPMQANSTSMPSFFGPPPVIPASFSLVPQNSSFVASRPLPPIALQPPQIPMAPLLVRSQGNSALASQNMSISVAPRVNLPNNMISPILMPPIPPLGMRAPSPNIMTGSTPIPFPGTSSAPFLQPGINNSISSAIPRPQHGNSGDFTFQPQRPQNIVSQVSLQSNQTANHNLAPPTQPGHAPLTPPSSLVRPLISNMNPYQVQSFPRIHVSHQMNQPRPQISTNSAGSQAAPLVPPRGLPLPGHNTISLGAFQHMQPRGFTPPPVVGNPAGPFPPRAANQINSIPQSHSPGANPQRFPSPHPHFGNYSGKQFSGGTQQIYDPFSPTTVPLNPQLGGNAARLHNEIDPEYEDLMASVGVK</sequence>
<feature type="region of interest" description="Disordered" evidence="2">
    <location>
        <begin position="527"/>
        <end position="546"/>
    </location>
</feature>
<dbReference type="InterPro" id="IPR036612">
    <property type="entry name" value="KH_dom_type_1_sf"/>
</dbReference>
<evidence type="ECO:0000259" key="3">
    <source>
        <dbReference type="SMART" id="SM00322"/>
    </source>
</evidence>
<keyword evidence="5" id="KW-1185">Reference proteome</keyword>
<dbReference type="EMBL" id="KV011838">
    <property type="protein sequence ID" value="KZV25698.1"/>
    <property type="molecule type" value="Genomic_DNA"/>
</dbReference>
<dbReference type="GO" id="GO:0005634">
    <property type="term" value="C:nucleus"/>
    <property type="evidence" value="ECO:0007669"/>
    <property type="project" value="TreeGrafter"/>
</dbReference>
<feature type="region of interest" description="Disordered" evidence="2">
    <location>
        <begin position="1"/>
        <end position="28"/>
    </location>
</feature>
<dbReference type="GO" id="GO:0003729">
    <property type="term" value="F:mRNA binding"/>
    <property type="evidence" value="ECO:0007669"/>
    <property type="project" value="TreeGrafter"/>
</dbReference>
<name>A0A2Z7AWI2_9LAMI</name>
<dbReference type="SMART" id="SM00322">
    <property type="entry name" value="KH"/>
    <property type="match status" value="1"/>
</dbReference>
<dbReference type="SUPFAM" id="SSF54791">
    <property type="entry name" value="Eukaryotic type KH-domain (KH-domain type I)"/>
    <property type="match status" value="1"/>
</dbReference>
<organism evidence="4 5">
    <name type="scientific">Dorcoceras hygrometricum</name>
    <dbReference type="NCBI Taxonomy" id="472368"/>
    <lineage>
        <taxon>Eukaryota</taxon>
        <taxon>Viridiplantae</taxon>
        <taxon>Streptophyta</taxon>
        <taxon>Embryophyta</taxon>
        <taxon>Tracheophyta</taxon>
        <taxon>Spermatophyta</taxon>
        <taxon>Magnoliopsida</taxon>
        <taxon>eudicotyledons</taxon>
        <taxon>Gunneridae</taxon>
        <taxon>Pentapetalae</taxon>
        <taxon>asterids</taxon>
        <taxon>lamiids</taxon>
        <taxon>Lamiales</taxon>
        <taxon>Gesneriaceae</taxon>
        <taxon>Didymocarpoideae</taxon>
        <taxon>Trichosporeae</taxon>
        <taxon>Loxocarpinae</taxon>
        <taxon>Dorcoceras</taxon>
    </lineage>
</organism>
<protein>
    <submittedName>
        <fullName evidence="4">Extensin</fullName>
    </submittedName>
</protein>
<dbReference type="Pfam" id="PF22675">
    <property type="entry name" value="KH-I_KHDC4-BBP"/>
    <property type="match status" value="1"/>
</dbReference>
<evidence type="ECO:0000313" key="5">
    <source>
        <dbReference type="Proteomes" id="UP000250235"/>
    </source>
</evidence>
<feature type="compositionally biased region" description="Polar residues" evidence="2">
    <location>
        <begin position="8"/>
        <end position="28"/>
    </location>
</feature>
<feature type="region of interest" description="Disordered" evidence="2">
    <location>
        <begin position="53"/>
        <end position="76"/>
    </location>
</feature>
<feature type="compositionally biased region" description="Polar residues" evidence="2">
    <location>
        <begin position="474"/>
        <end position="492"/>
    </location>
</feature>
<evidence type="ECO:0000313" key="4">
    <source>
        <dbReference type="EMBL" id="KZV25698.1"/>
    </source>
</evidence>
<dbReference type="AlphaFoldDB" id="A0A2Z7AWI2"/>
<dbReference type="InterPro" id="IPR045071">
    <property type="entry name" value="BBP-like"/>
</dbReference>
<feature type="domain" description="K Homology" evidence="3">
    <location>
        <begin position="171"/>
        <end position="266"/>
    </location>
</feature>
<reference evidence="4 5" key="1">
    <citation type="journal article" date="2015" name="Proc. Natl. Acad. Sci. U.S.A.">
        <title>The resurrection genome of Boea hygrometrica: A blueprint for survival of dehydration.</title>
        <authorList>
            <person name="Xiao L."/>
            <person name="Yang G."/>
            <person name="Zhang L."/>
            <person name="Yang X."/>
            <person name="Zhao S."/>
            <person name="Ji Z."/>
            <person name="Zhou Q."/>
            <person name="Hu M."/>
            <person name="Wang Y."/>
            <person name="Chen M."/>
            <person name="Xu Y."/>
            <person name="Jin H."/>
            <person name="Xiao X."/>
            <person name="Hu G."/>
            <person name="Bao F."/>
            <person name="Hu Y."/>
            <person name="Wan P."/>
            <person name="Li L."/>
            <person name="Deng X."/>
            <person name="Kuang T."/>
            <person name="Xiang C."/>
            <person name="Zhu J.K."/>
            <person name="Oliver M.J."/>
            <person name="He Y."/>
        </authorList>
    </citation>
    <scope>NUCLEOTIDE SEQUENCE [LARGE SCALE GENOMIC DNA]</scope>
    <source>
        <strain evidence="5">cv. XS01</strain>
    </source>
</reference>
<dbReference type="Proteomes" id="UP000250235">
    <property type="component" value="Unassembled WGS sequence"/>
</dbReference>
<dbReference type="PANTHER" id="PTHR11208">
    <property type="entry name" value="RNA-BINDING PROTEIN RELATED"/>
    <property type="match status" value="1"/>
</dbReference>
<feature type="region of interest" description="Disordered" evidence="2">
    <location>
        <begin position="474"/>
        <end position="509"/>
    </location>
</feature>
<dbReference type="PANTHER" id="PTHR11208:SF98">
    <property type="entry name" value="RNA-BINDING KH DOMAIN-CONTAINING PROTEIN"/>
    <property type="match status" value="1"/>
</dbReference>
<feature type="compositionally biased region" description="Polar residues" evidence="2">
    <location>
        <begin position="499"/>
        <end position="509"/>
    </location>
</feature>
<evidence type="ECO:0000256" key="1">
    <source>
        <dbReference type="ARBA" id="ARBA00022884"/>
    </source>
</evidence>
<dbReference type="Gene3D" id="3.30.1370.10">
    <property type="entry name" value="K Homology domain, type 1"/>
    <property type="match status" value="1"/>
</dbReference>
<dbReference type="GO" id="GO:0048024">
    <property type="term" value="P:regulation of mRNA splicing, via spliceosome"/>
    <property type="evidence" value="ECO:0007669"/>
    <property type="project" value="TreeGrafter"/>
</dbReference>
<dbReference type="OrthoDB" id="6777263at2759"/>
<dbReference type="InterPro" id="IPR004087">
    <property type="entry name" value="KH_dom"/>
</dbReference>
<gene>
    <name evidence="4" type="ORF">F511_04759</name>
</gene>
<accession>A0A2Z7AWI2</accession>
<keyword evidence="1" id="KW-0694">RNA-binding</keyword>
<dbReference type="InterPro" id="IPR055256">
    <property type="entry name" value="KH_1_KHDC4/BBP-like"/>
</dbReference>
<evidence type="ECO:0000256" key="2">
    <source>
        <dbReference type="SAM" id="MobiDB-lite"/>
    </source>
</evidence>